<dbReference type="Pfam" id="PF14534">
    <property type="entry name" value="DUF4440"/>
    <property type="match status" value="1"/>
</dbReference>
<evidence type="ECO:0000313" key="3">
    <source>
        <dbReference type="Proteomes" id="UP000502996"/>
    </source>
</evidence>
<accession>A0A6G6WGC1</accession>
<dbReference type="SUPFAM" id="SSF54427">
    <property type="entry name" value="NTF2-like"/>
    <property type="match status" value="1"/>
</dbReference>
<dbReference type="Gene3D" id="3.10.450.50">
    <property type="match status" value="1"/>
</dbReference>
<reference evidence="2 3" key="1">
    <citation type="submission" date="2020-02" db="EMBL/GenBank/DDBJ databases">
        <title>Full genome sequence of Nocardioides sp. R-3366.</title>
        <authorList>
            <person name="Im W.-T."/>
        </authorList>
    </citation>
    <scope>NUCLEOTIDE SEQUENCE [LARGE SCALE GENOMIC DNA]</scope>
    <source>
        <strain evidence="2 3">R-3366</strain>
    </source>
</reference>
<protein>
    <submittedName>
        <fullName evidence="2">Nuclear transport factor 2 family protein</fullName>
    </submittedName>
</protein>
<dbReference type="InterPro" id="IPR032710">
    <property type="entry name" value="NTF2-like_dom_sf"/>
</dbReference>
<gene>
    <name evidence="2" type="ORF">G5V58_17215</name>
</gene>
<name>A0A6G6WGC1_9ACTN</name>
<sequence>MARDEDGLRSLEESLWRAETRYDAAHVAATFHPDFFEFGQSGATWTRDTMALDGGPVEVELPLPELRVHEVADGVVLTHYVSRKLDGSGAANRTSLWLRTGDGWRLRFHQGTPRPEG</sequence>
<organism evidence="2 3">
    <name type="scientific">Nocardioides anomalus</name>
    <dbReference type="NCBI Taxonomy" id="2712223"/>
    <lineage>
        <taxon>Bacteria</taxon>
        <taxon>Bacillati</taxon>
        <taxon>Actinomycetota</taxon>
        <taxon>Actinomycetes</taxon>
        <taxon>Propionibacteriales</taxon>
        <taxon>Nocardioidaceae</taxon>
        <taxon>Nocardioides</taxon>
    </lineage>
</organism>
<evidence type="ECO:0000259" key="1">
    <source>
        <dbReference type="Pfam" id="PF14534"/>
    </source>
</evidence>
<dbReference type="KEGG" id="nano:G5V58_17215"/>
<feature type="domain" description="DUF4440" evidence="1">
    <location>
        <begin position="8"/>
        <end position="106"/>
    </location>
</feature>
<dbReference type="AlphaFoldDB" id="A0A6G6WGC1"/>
<keyword evidence="3" id="KW-1185">Reference proteome</keyword>
<dbReference type="InterPro" id="IPR027843">
    <property type="entry name" value="DUF4440"/>
</dbReference>
<proteinExistence type="predicted"/>
<dbReference type="RefSeq" id="WP_165235413.1">
    <property type="nucleotide sequence ID" value="NZ_CP049257.1"/>
</dbReference>
<dbReference type="Proteomes" id="UP000502996">
    <property type="component" value="Chromosome"/>
</dbReference>
<dbReference type="EMBL" id="CP049257">
    <property type="protein sequence ID" value="QIG44282.1"/>
    <property type="molecule type" value="Genomic_DNA"/>
</dbReference>
<evidence type="ECO:0000313" key="2">
    <source>
        <dbReference type="EMBL" id="QIG44282.1"/>
    </source>
</evidence>